<keyword evidence="3" id="KW-1185">Reference proteome</keyword>
<reference evidence="2 3" key="1">
    <citation type="journal article" date="2017" name="Nature">
        <title>The Apostasia genome and the evolution of orchids.</title>
        <authorList>
            <person name="Zhang G.Q."/>
            <person name="Liu K.W."/>
            <person name="Li Z."/>
            <person name="Lohaus R."/>
            <person name="Hsiao Y.Y."/>
            <person name="Niu S.C."/>
            <person name="Wang J.Y."/>
            <person name="Lin Y.C."/>
            <person name="Xu Q."/>
            <person name="Chen L.J."/>
            <person name="Yoshida K."/>
            <person name="Fujiwara S."/>
            <person name="Wang Z.W."/>
            <person name="Zhang Y.Q."/>
            <person name="Mitsuda N."/>
            <person name="Wang M."/>
            <person name="Liu G.H."/>
            <person name="Pecoraro L."/>
            <person name="Huang H.X."/>
            <person name="Xiao X.J."/>
            <person name="Lin M."/>
            <person name="Wu X.Y."/>
            <person name="Wu W.L."/>
            <person name="Chen Y.Y."/>
            <person name="Chang S.B."/>
            <person name="Sakamoto S."/>
            <person name="Ohme-Takagi M."/>
            <person name="Yagi M."/>
            <person name="Zeng S.J."/>
            <person name="Shen C.Y."/>
            <person name="Yeh C.M."/>
            <person name="Luo Y.B."/>
            <person name="Tsai W.C."/>
            <person name="Van de Peer Y."/>
            <person name="Liu Z.J."/>
        </authorList>
    </citation>
    <scope>NUCLEOTIDE SEQUENCE [LARGE SCALE GENOMIC DNA]</scope>
    <source>
        <strain evidence="3">cv. Shenzhen</strain>
        <tissue evidence="2">Stem</tissue>
    </source>
</reference>
<feature type="region of interest" description="Disordered" evidence="1">
    <location>
        <begin position="358"/>
        <end position="382"/>
    </location>
</feature>
<feature type="compositionally biased region" description="Basic and acidic residues" evidence="1">
    <location>
        <begin position="358"/>
        <end position="378"/>
    </location>
</feature>
<organism evidence="2 3">
    <name type="scientific">Apostasia shenzhenica</name>
    <dbReference type="NCBI Taxonomy" id="1088818"/>
    <lineage>
        <taxon>Eukaryota</taxon>
        <taxon>Viridiplantae</taxon>
        <taxon>Streptophyta</taxon>
        <taxon>Embryophyta</taxon>
        <taxon>Tracheophyta</taxon>
        <taxon>Spermatophyta</taxon>
        <taxon>Magnoliopsida</taxon>
        <taxon>Liliopsida</taxon>
        <taxon>Asparagales</taxon>
        <taxon>Orchidaceae</taxon>
        <taxon>Apostasioideae</taxon>
        <taxon>Apostasia</taxon>
    </lineage>
</organism>
<accession>A0A2I0B8P6</accession>
<evidence type="ECO:0000256" key="1">
    <source>
        <dbReference type="SAM" id="MobiDB-lite"/>
    </source>
</evidence>
<sequence>MESLKQTMLQQEMIFRNQVRELHRLYWTQKNSMNQFLGGGFTVRASNRCRELAEGKNSFLEFSRSREVNGVLNFGALEKAEGSSTDFLLNNLQRGFCHQLPPEMLFRGGVQSPAKYYLEKESSIRDGTVEAIGRGNVGCMTEEEANSAFYGCLEYPIKKGSGESCETADFDLPRNMKTSRTLLIDLNVPLEDEFCHNQNDPAGNIHFTSSNSLLSHGILMGESCNNSKEDFSFASLPEPSNSAVKTGCKGKANLFRPVQVPQVYASQDSKIPLNTAMRDGDYDECYNVRPESEDKPIERSTDSSNGASAIINGLTVTPFAKLPYFADNYSKMLGLNITSSNSTNLQQTVTRDSACKLHGREKTEEDTSSDHSVAKVESHSVGPPRKFQSECVFAALSSTDDSITTQLISSKNEGSFTGKSNIEGRNATITEAAEALVRISLARSNTPVVEYDDESNAPQYSSDSFESMTLQLSEVQSEDHLNMPKLPRSNETGKDEFESGIKLRRGRGFRDFQKEILPGLVSLSRHEICEDLHIIGCKVRRTASRIARENWFVPARSRRTYSGRRRR</sequence>
<dbReference type="Proteomes" id="UP000236161">
    <property type="component" value="Unassembled WGS sequence"/>
</dbReference>
<dbReference type="AlphaFoldDB" id="A0A2I0B8P6"/>
<dbReference type="OrthoDB" id="786875at2759"/>
<dbReference type="Pfam" id="PF05904">
    <property type="entry name" value="DUF863"/>
    <property type="match status" value="1"/>
</dbReference>
<dbReference type="PANTHER" id="PTHR33167">
    <property type="entry name" value="TRANSCRIPTION FACTOR, PUTATIVE (DUF863)-RELATED"/>
    <property type="match status" value="1"/>
</dbReference>
<protein>
    <submittedName>
        <fullName evidence="2">Uncharacterized protein</fullName>
    </submittedName>
</protein>
<proteinExistence type="predicted"/>
<name>A0A2I0B8P6_9ASPA</name>
<dbReference type="InterPro" id="IPR008581">
    <property type="entry name" value="DUF863_pln"/>
</dbReference>
<evidence type="ECO:0000313" key="3">
    <source>
        <dbReference type="Proteomes" id="UP000236161"/>
    </source>
</evidence>
<evidence type="ECO:0000313" key="2">
    <source>
        <dbReference type="EMBL" id="PKA64172.1"/>
    </source>
</evidence>
<dbReference type="EMBL" id="KZ451906">
    <property type="protein sequence ID" value="PKA64172.1"/>
    <property type="molecule type" value="Genomic_DNA"/>
</dbReference>
<dbReference type="PANTHER" id="PTHR33167:SF4">
    <property type="entry name" value="TRANSCRIPTION FACTOR, PUTATIVE (DUF863)-RELATED"/>
    <property type="match status" value="1"/>
</dbReference>
<gene>
    <name evidence="2" type="ORF">AXF42_Ash005185</name>
</gene>